<keyword evidence="5" id="KW-0677">Repeat</keyword>
<organism evidence="10 11">
    <name type="scientific">Chloropicon primus</name>
    <dbReference type="NCBI Taxonomy" id="1764295"/>
    <lineage>
        <taxon>Eukaryota</taxon>
        <taxon>Viridiplantae</taxon>
        <taxon>Chlorophyta</taxon>
        <taxon>Chloropicophyceae</taxon>
        <taxon>Chloropicales</taxon>
        <taxon>Chloropicaceae</taxon>
        <taxon>Chloropicon</taxon>
    </lineage>
</organism>
<dbReference type="AlphaFoldDB" id="A0A5B8MJC1"/>
<gene>
    <name evidence="10" type="ORF">A3770_02p19600</name>
</gene>
<comment type="similarity">
    <text evidence="2 9">Belongs to the mitochondrial carrier (TC 2.A.29) family.</text>
</comment>
<feature type="repeat" description="Solcar" evidence="8">
    <location>
        <begin position="194"/>
        <end position="281"/>
    </location>
</feature>
<evidence type="ECO:0000313" key="10">
    <source>
        <dbReference type="EMBL" id="QDZ19442.1"/>
    </source>
</evidence>
<keyword evidence="7 8" id="KW-0472">Membrane</keyword>
<dbReference type="InterPro" id="IPR018108">
    <property type="entry name" value="MCP_transmembrane"/>
</dbReference>
<dbReference type="Pfam" id="PF00153">
    <property type="entry name" value="Mito_carr"/>
    <property type="match status" value="3"/>
</dbReference>
<evidence type="ECO:0000256" key="5">
    <source>
        <dbReference type="ARBA" id="ARBA00022737"/>
    </source>
</evidence>
<dbReference type="SUPFAM" id="SSF103506">
    <property type="entry name" value="Mitochondrial carrier"/>
    <property type="match status" value="1"/>
</dbReference>
<feature type="repeat" description="Solcar" evidence="8">
    <location>
        <begin position="5"/>
        <end position="90"/>
    </location>
</feature>
<evidence type="ECO:0000256" key="1">
    <source>
        <dbReference type="ARBA" id="ARBA00004141"/>
    </source>
</evidence>
<evidence type="ECO:0000256" key="2">
    <source>
        <dbReference type="ARBA" id="ARBA00006375"/>
    </source>
</evidence>
<keyword evidence="4 8" id="KW-0812">Transmembrane</keyword>
<dbReference type="InterPro" id="IPR023395">
    <property type="entry name" value="MCP_dom_sf"/>
</dbReference>
<dbReference type="EMBL" id="CP031035">
    <property type="protein sequence ID" value="QDZ19442.1"/>
    <property type="molecule type" value="Genomic_DNA"/>
</dbReference>
<evidence type="ECO:0000313" key="11">
    <source>
        <dbReference type="Proteomes" id="UP000316726"/>
    </source>
</evidence>
<evidence type="ECO:0000256" key="7">
    <source>
        <dbReference type="ARBA" id="ARBA00023136"/>
    </source>
</evidence>
<name>A0A5B8MJC1_9CHLO</name>
<protein>
    <submittedName>
        <fullName evidence="10">Mitochondrial carrier protein</fullName>
    </submittedName>
</protein>
<dbReference type="PROSITE" id="PS50920">
    <property type="entry name" value="SOLCAR"/>
    <property type="match status" value="3"/>
</dbReference>
<dbReference type="Proteomes" id="UP000316726">
    <property type="component" value="Chromosome 2"/>
</dbReference>
<evidence type="ECO:0000256" key="3">
    <source>
        <dbReference type="ARBA" id="ARBA00022448"/>
    </source>
</evidence>
<reference evidence="10 11" key="1">
    <citation type="submission" date="2018-07" db="EMBL/GenBank/DDBJ databases">
        <title>The complete nuclear genome of the prasinophyte Chloropicon primus (CCMP1205).</title>
        <authorList>
            <person name="Pombert J.-F."/>
            <person name="Otis C."/>
            <person name="Turmel M."/>
            <person name="Lemieux C."/>
        </authorList>
    </citation>
    <scope>NUCLEOTIDE SEQUENCE [LARGE SCALE GENOMIC DNA]</scope>
    <source>
        <strain evidence="10 11">CCMP1205</strain>
    </source>
</reference>
<keyword evidence="11" id="KW-1185">Reference proteome</keyword>
<keyword evidence="3 9" id="KW-0813">Transport</keyword>
<evidence type="ECO:0000256" key="6">
    <source>
        <dbReference type="ARBA" id="ARBA00022989"/>
    </source>
</evidence>
<sequence length="287" mass="29895">MREGKRLGRELVAGGGAVGVATACTNPVDVVKVRCQLHTMRGHTSFRNTLVTIVTNEGVRGLSGGLAAAVARGVTYGGVRLGMYGPVKPLFGADKEDAGLGSKIAASVFTGATAAAMTNPMDLIKTKGQMQARDPSTGTGQRPSVILGTVLREEGVRGLWKGTVPGATRASILTASQLVTYSEVKAHVLCYLDDGFLAHLCTSMVTGFVATTTTNPVDVIKTRVYAARKAANGEAGILTQVGGIVKNEGLGGFLKGWTASYLRLGPQTAITFLVYEQVRKVVGLDAL</sequence>
<dbReference type="InterPro" id="IPR050391">
    <property type="entry name" value="Mito_Metabolite_Transporter"/>
</dbReference>
<evidence type="ECO:0000256" key="9">
    <source>
        <dbReference type="RuleBase" id="RU000488"/>
    </source>
</evidence>
<dbReference type="PANTHER" id="PTHR45618">
    <property type="entry name" value="MITOCHONDRIAL DICARBOXYLATE CARRIER-RELATED"/>
    <property type="match status" value="1"/>
</dbReference>
<accession>A0A5B8MJC1</accession>
<dbReference type="PROSITE" id="PS51257">
    <property type="entry name" value="PROKAR_LIPOPROTEIN"/>
    <property type="match status" value="1"/>
</dbReference>
<evidence type="ECO:0000256" key="8">
    <source>
        <dbReference type="PROSITE-ProRule" id="PRU00282"/>
    </source>
</evidence>
<feature type="repeat" description="Solcar" evidence="8">
    <location>
        <begin position="98"/>
        <end position="187"/>
    </location>
</feature>
<dbReference type="Gene3D" id="1.50.40.10">
    <property type="entry name" value="Mitochondrial carrier domain"/>
    <property type="match status" value="1"/>
</dbReference>
<dbReference type="GO" id="GO:0016020">
    <property type="term" value="C:membrane"/>
    <property type="evidence" value="ECO:0007669"/>
    <property type="project" value="UniProtKB-SubCell"/>
</dbReference>
<comment type="subcellular location">
    <subcellularLocation>
        <location evidence="1">Membrane</location>
        <topology evidence="1">Multi-pass membrane protein</topology>
    </subcellularLocation>
</comment>
<dbReference type="OrthoDB" id="6703404at2759"/>
<proteinExistence type="inferred from homology"/>
<evidence type="ECO:0000256" key="4">
    <source>
        <dbReference type="ARBA" id="ARBA00022692"/>
    </source>
</evidence>
<keyword evidence="6" id="KW-1133">Transmembrane helix</keyword>